<dbReference type="GO" id="GO:0005615">
    <property type="term" value="C:extracellular space"/>
    <property type="evidence" value="ECO:0007669"/>
    <property type="project" value="TreeGrafter"/>
</dbReference>
<dbReference type="PROSITE" id="PS51132">
    <property type="entry name" value="OLF"/>
    <property type="match status" value="1"/>
</dbReference>
<evidence type="ECO:0000256" key="8">
    <source>
        <dbReference type="ARBA" id="ARBA00034103"/>
    </source>
</evidence>
<feature type="coiled-coil region" evidence="10">
    <location>
        <begin position="79"/>
        <end position="125"/>
    </location>
</feature>
<evidence type="ECO:0000256" key="2">
    <source>
        <dbReference type="ARBA" id="ARBA00022525"/>
    </source>
</evidence>
<evidence type="ECO:0000259" key="11">
    <source>
        <dbReference type="PROSITE" id="PS51132"/>
    </source>
</evidence>
<dbReference type="PANTHER" id="PTHR23192:SF27">
    <property type="entry name" value="NOELIN-2"/>
    <property type="match status" value="1"/>
</dbReference>
<dbReference type="Pfam" id="PF12308">
    <property type="entry name" value="Noelin-1"/>
    <property type="match status" value="1"/>
</dbReference>
<dbReference type="GO" id="GO:0045202">
    <property type="term" value="C:synapse"/>
    <property type="evidence" value="ECO:0007669"/>
    <property type="project" value="UniProtKB-SubCell"/>
</dbReference>
<dbReference type="InterPro" id="IPR050605">
    <property type="entry name" value="Olfactomedin-like_domain"/>
</dbReference>
<organism evidence="12 13">
    <name type="scientific">Eurypyga helias</name>
    <name type="common">Sunbittern</name>
    <name type="synonym">Ardea helias</name>
    <dbReference type="NCBI Taxonomy" id="54383"/>
    <lineage>
        <taxon>Eukaryota</taxon>
        <taxon>Metazoa</taxon>
        <taxon>Chordata</taxon>
        <taxon>Craniata</taxon>
        <taxon>Vertebrata</taxon>
        <taxon>Euteleostomi</taxon>
        <taxon>Archelosauria</taxon>
        <taxon>Archosauria</taxon>
        <taxon>Dinosauria</taxon>
        <taxon>Saurischia</taxon>
        <taxon>Theropoda</taxon>
        <taxon>Coelurosauria</taxon>
        <taxon>Aves</taxon>
        <taxon>Neognathae</taxon>
        <taxon>Neoaves</taxon>
        <taxon>Phaethontimorphae</taxon>
        <taxon>Eurypygiformes</taxon>
        <taxon>Eurypygidae</taxon>
        <taxon>Eurypyga</taxon>
    </lineage>
</organism>
<dbReference type="Proteomes" id="UP000054232">
    <property type="component" value="Unassembled WGS sequence"/>
</dbReference>
<evidence type="ECO:0000256" key="3">
    <source>
        <dbReference type="ARBA" id="ARBA00022729"/>
    </source>
</evidence>
<keyword evidence="2" id="KW-0964">Secreted</keyword>
<dbReference type="PANTHER" id="PTHR23192">
    <property type="entry name" value="OLFACTOMEDIN-RELATED"/>
    <property type="match status" value="1"/>
</dbReference>
<feature type="disulfide bond" evidence="9">
    <location>
        <begin position="128"/>
        <end position="310"/>
    </location>
</feature>
<name>A0A093IS58_EURHL</name>
<proteinExistence type="predicted"/>
<keyword evidence="4" id="KW-0770">Synapse</keyword>
<reference evidence="12 13" key="1">
    <citation type="submission" date="2014-04" db="EMBL/GenBank/DDBJ databases">
        <title>Genome evolution of avian class.</title>
        <authorList>
            <person name="Zhang G."/>
            <person name="Li C."/>
        </authorList>
    </citation>
    <scope>NUCLEOTIDE SEQUENCE [LARGE SCALE GENOMIC DNA]</scope>
    <source>
        <strain evidence="12">BGI_N326</strain>
    </source>
</reference>
<keyword evidence="7" id="KW-0325">Glycoprotein</keyword>
<keyword evidence="3" id="KW-0732">Signal</keyword>
<keyword evidence="6 9" id="KW-1015">Disulfide bond</keyword>
<evidence type="ECO:0000256" key="7">
    <source>
        <dbReference type="ARBA" id="ARBA00023180"/>
    </source>
</evidence>
<evidence type="ECO:0000313" key="12">
    <source>
        <dbReference type="EMBL" id="KFW01584.1"/>
    </source>
</evidence>
<keyword evidence="13" id="KW-1185">Reference proteome</keyword>
<evidence type="ECO:0000313" key="13">
    <source>
        <dbReference type="Proteomes" id="UP000054232"/>
    </source>
</evidence>
<gene>
    <name evidence="12" type="ORF">N326_04674</name>
</gene>
<sequence length="368" mass="42164">QVQNISQSMEVLDLRTYRDLQYVRNTESLMKGLDSRLKVAAESQKSLNTKSFQALKDKMTELLPLMPVLDQYKSDTRLIVHLKEEVRNLSGNLLAIQEEMGAYDYEELQQRVLMLEARLHACMQKLGCGKLTGVSNPITIRASGSRFGSWMTDTMTPSADSRVWYMDGYYKGRRVLEFRTLNDFVTGQNFVQHLLPHPWAGTGHVVFNGSLYYNKYQSNIAVKYHFRSRSVLVQRSLAGAGYNNTFPYSWGGFSDIDFMVDESGLWAVYTTNQNAGNIVVSRVDPQTLEVLRSWDTGYPKRSAGESFMICGTLYFSMSPLAGSKIYFAYSKNTSSYEYTDIPFHNQYSHISMLDYNPRERVLYTWNNG</sequence>
<feature type="domain" description="Olfactomedin-like" evidence="11">
    <location>
        <begin position="127"/>
        <end position="368"/>
    </location>
</feature>
<dbReference type="InterPro" id="IPR022082">
    <property type="entry name" value="Noelin_dom"/>
</dbReference>
<dbReference type="GO" id="GO:0007165">
    <property type="term" value="P:signal transduction"/>
    <property type="evidence" value="ECO:0007669"/>
    <property type="project" value="TreeGrafter"/>
</dbReference>
<dbReference type="EMBL" id="KK561366">
    <property type="protein sequence ID" value="KFW01584.1"/>
    <property type="molecule type" value="Genomic_DNA"/>
</dbReference>
<accession>A0A093IS58</accession>
<evidence type="ECO:0000256" key="1">
    <source>
        <dbReference type="ARBA" id="ARBA00004613"/>
    </source>
</evidence>
<dbReference type="InterPro" id="IPR003112">
    <property type="entry name" value="Olfac-like_dom"/>
</dbReference>
<feature type="non-terminal residue" evidence="12">
    <location>
        <position position="368"/>
    </location>
</feature>
<dbReference type="AlphaFoldDB" id="A0A093IS58"/>
<dbReference type="SMART" id="SM00284">
    <property type="entry name" value="OLF"/>
    <property type="match status" value="1"/>
</dbReference>
<evidence type="ECO:0000256" key="10">
    <source>
        <dbReference type="SAM" id="Coils"/>
    </source>
</evidence>
<evidence type="ECO:0000256" key="9">
    <source>
        <dbReference type="PROSITE-ProRule" id="PRU00446"/>
    </source>
</evidence>
<evidence type="ECO:0000256" key="4">
    <source>
        <dbReference type="ARBA" id="ARBA00023018"/>
    </source>
</evidence>
<comment type="subcellular location">
    <subcellularLocation>
        <location evidence="1">Secreted</location>
    </subcellularLocation>
    <subcellularLocation>
        <location evidence="8">Synapse</location>
    </subcellularLocation>
</comment>
<dbReference type="Pfam" id="PF02191">
    <property type="entry name" value="OLF"/>
    <property type="match status" value="1"/>
</dbReference>
<feature type="non-terminal residue" evidence="12">
    <location>
        <position position="1"/>
    </location>
</feature>
<evidence type="ECO:0000256" key="6">
    <source>
        <dbReference type="ARBA" id="ARBA00023157"/>
    </source>
</evidence>
<keyword evidence="5 10" id="KW-0175">Coiled coil</keyword>
<protein>
    <submittedName>
        <fullName evidence="12">Noelin-2</fullName>
    </submittedName>
</protein>
<evidence type="ECO:0000256" key="5">
    <source>
        <dbReference type="ARBA" id="ARBA00023054"/>
    </source>
</evidence>